<dbReference type="OrthoDB" id="45313at2759"/>
<protein>
    <submittedName>
        <fullName evidence="2">Uncharacterized protein</fullName>
    </submittedName>
</protein>
<keyword evidence="1" id="KW-1133">Transmembrane helix</keyword>
<keyword evidence="1" id="KW-0812">Transmembrane</keyword>
<accession>A0A7M7Q1Z5</accession>
<organism evidence="2 3">
    <name type="scientific">Nasonia vitripennis</name>
    <name type="common">Parasitic wasp</name>
    <dbReference type="NCBI Taxonomy" id="7425"/>
    <lineage>
        <taxon>Eukaryota</taxon>
        <taxon>Metazoa</taxon>
        <taxon>Ecdysozoa</taxon>
        <taxon>Arthropoda</taxon>
        <taxon>Hexapoda</taxon>
        <taxon>Insecta</taxon>
        <taxon>Pterygota</taxon>
        <taxon>Neoptera</taxon>
        <taxon>Endopterygota</taxon>
        <taxon>Hymenoptera</taxon>
        <taxon>Apocrita</taxon>
        <taxon>Proctotrupomorpha</taxon>
        <taxon>Chalcidoidea</taxon>
        <taxon>Pteromalidae</taxon>
        <taxon>Pteromalinae</taxon>
        <taxon>Nasonia</taxon>
    </lineage>
</organism>
<proteinExistence type="predicted"/>
<evidence type="ECO:0000256" key="1">
    <source>
        <dbReference type="SAM" id="Phobius"/>
    </source>
</evidence>
<feature type="transmembrane region" description="Helical" evidence="1">
    <location>
        <begin position="37"/>
        <end position="58"/>
    </location>
</feature>
<dbReference type="GeneID" id="100123737"/>
<dbReference type="EnsemblMetazoa" id="XM_031923818">
    <property type="protein sequence ID" value="XP_031779678"/>
    <property type="gene ID" value="LOC100123737"/>
</dbReference>
<dbReference type="Proteomes" id="UP000002358">
    <property type="component" value="Chromosome 2"/>
</dbReference>
<keyword evidence="1" id="KW-0472">Membrane</keyword>
<keyword evidence="3" id="KW-1185">Reference proteome</keyword>
<dbReference type="RefSeq" id="XP_031779678.1">
    <property type="nucleotide sequence ID" value="XM_031923818.1"/>
</dbReference>
<dbReference type="AlphaFoldDB" id="A0A7M7Q1Z5"/>
<dbReference type="InParanoid" id="A0A7M7Q1Z5"/>
<dbReference type="KEGG" id="nvi:100123737"/>
<sequence length="642" mass="73868">MFNTGRRSHISTSELGLYSDHSDLYNTNTYGATVRKLAIVIMIVVSVILIGIFLYDFASSASISSKVSQETKHIYILQNNLKKQQLQNAANRRSSVTVTPTIYVVNNSQTTIPILEDRSDDDRVTEYKDEEKVEGKETSAEMRTQRMAVIEEPESRTQNLKNFKLRNSMLNRRQQEEEEPTRQEKHMMDNHAMIYRMGIKIFALYSSRLKFPEPDDSSEETPSNVDDNQRATPFRFELKGPHPSSFKRPKYPQLSQYRYPHASRNIQDIIKYLTNDPETLNRGIKFTGFYVNPKKYDTSHMDIGEVALNSDRSEEQESAPYAIALNGDPLYQYKPKHPTDVNLLATSNFRFSPMGMQRYNPYYDGYYQRPNSNKHSVYQESQYDSSGSYNTNFGKKRKPKPFSVMLDIYPITDTAEQTKKSSRLKPPTVIDDNDMRRLPVSPYYSRYPKIYGMHTQPPSGPMMIQGHHQAPDDEEKHQMILHLNLYPKRKSKLTRNDVIDRSEQTMPDREKDQMMDRLIFPLEAITKHLTAHAAVEEARLDEDKDLEDSAKVRYEEAPLAKEEMMFSKFVDDAQTEKLVGTTTRASGDCNEDCEIATTTTTTTEATTTTERTTTALIESSSFKDIDTVEGFQQFADSLIATD</sequence>
<reference evidence="2" key="1">
    <citation type="submission" date="2021-01" db="UniProtKB">
        <authorList>
            <consortium name="EnsemblMetazoa"/>
        </authorList>
    </citation>
    <scope>IDENTIFICATION</scope>
</reference>
<evidence type="ECO:0000313" key="2">
    <source>
        <dbReference type="EnsemblMetazoa" id="XP_031779678"/>
    </source>
</evidence>
<evidence type="ECO:0000313" key="3">
    <source>
        <dbReference type="Proteomes" id="UP000002358"/>
    </source>
</evidence>
<name>A0A7M7Q1Z5_NASVI</name>